<accession>A0A7R9FBP6</accession>
<evidence type="ECO:0000313" key="1">
    <source>
        <dbReference type="EMBL" id="CAD7450491.1"/>
    </source>
</evidence>
<sequence>MSFYELENWINSDCQEDASPMPAPPDRPDPLALFSEDGICLVDGDWSMDYWDPYGLDAGLRDHKAPTVNLAACVPLEGGEA</sequence>
<dbReference type="EMBL" id="OD575706">
    <property type="protein sequence ID" value="CAD7450491.1"/>
    <property type="molecule type" value="Genomic_DNA"/>
</dbReference>
<organism evidence="1">
    <name type="scientific">Timema bartmani</name>
    <dbReference type="NCBI Taxonomy" id="61472"/>
    <lineage>
        <taxon>Eukaryota</taxon>
        <taxon>Metazoa</taxon>
        <taxon>Ecdysozoa</taxon>
        <taxon>Arthropoda</taxon>
        <taxon>Hexapoda</taxon>
        <taxon>Insecta</taxon>
        <taxon>Pterygota</taxon>
        <taxon>Neoptera</taxon>
        <taxon>Polyneoptera</taxon>
        <taxon>Phasmatodea</taxon>
        <taxon>Timematodea</taxon>
        <taxon>Timematoidea</taxon>
        <taxon>Timematidae</taxon>
        <taxon>Timema</taxon>
    </lineage>
</organism>
<dbReference type="AlphaFoldDB" id="A0A7R9FBP6"/>
<gene>
    <name evidence="1" type="ORF">TBIB3V08_LOCUS12761</name>
</gene>
<reference evidence="1" key="1">
    <citation type="submission" date="2020-11" db="EMBL/GenBank/DDBJ databases">
        <authorList>
            <person name="Tran Van P."/>
        </authorList>
    </citation>
    <scope>NUCLEOTIDE SEQUENCE</scope>
</reference>
<protein>
    <submittedName>
        <fullName evidence="1">Uncharacterized protein</fullName>
    </submittedName>
</protein>
<name>A0A7R9FBP6_9NEOP</name>
<proteinExistence type="predicted"/>